<reference evidence="1" key="1">
    <citation type="submission" date="2018-10" db="EMBL/GenBank/DDBJ databases">
        <title>Effector identification in a new, highly contiguous assembly of the strawberry crown rot pathogen Phytophthora cactorum.</title>
        <authorList>
            <person name="Armitage A.D."/>
            <person name="Nellist C.F."/>
            <person name="Bates H."/>
            <person name="Vickerstaff R.J."/>
            <person name="Harrison R.J."/>
        </authorList>
    </citation>
    <scope>NUCLEOTIDE SEQUENCE</scope>
    <source>
        <strain evidence="1">4040</strain>
    </source>
</reference>
<gene>
    <name evidence="1" type="ORF">PC117_g20893</name>
</gene>
<sequence>VKRAPRCLLTRSCPLQKR</sequence>
<dbReference type="EMBL" id="RCMK01001007">
    <property type="protein sequence ID" value="KAG2904855.1"/>
    <property type="molecule type" value="Genomic_DNA"/>
</dbReference>
<protein>
    <submittedName>
        <fullName evidence="1">Uncharacterized protein</fullName>
    </submittedName>
</protein>
<proteinExistence type="predicted"/>
<name>A0A8T1JXA2_9STRA</name>
<feature type="non-terminal residue" evidence="1">
    <location>
        <position position="1"/>
    </location>
</feature>
<evidence type="ECO:0000313" key="1">
    <source>
        <dbReference type="EMBL" id="KAG2904855.1"/>
    </source>
</evidence>
<organism evidence="1 2">
    <name type="scientific">Phytophthora cactorum</name>
    <dbReference type="NCBI Taxonomy" id="29920"/>
    <lineage>
        <taxon>Eukaryota</taxon>
        <taxon>Sar</taxon>
        <taxon>Stramenopiles</taxon>
        <taxon>Oomycota</taxon>
        <taxon>Peronosporomycetes</taxon>
        <taxon>Peronosporales</taxon>
        <taxon>Peronosporaceae</taxon>
        <taxon>Phytophthora</taxon>
    </lineage>
</organism>
<dbReference type="AlphaFoldDB" id="A0A8T1JXA2"/>
<accession>A0A8T1JXA2</accession>
<dbReference type="Proteomes" id="UP000736787">
    <property type="component" value="Unassembled WGS sequence"/>
</dbReference>
<comment type="caution">
    <text evidence="1">The sequence shown here is derived from an EMBL/GenBank/DDBJ whole genome shotgun (WGS) entry which is preliminary data.</text>
</comment>
<evidence type="ECO:0000313" key="2">
    <source>
        <dbReference type="Proteomes" id="UP000736787"/>
    </source>
</evidence>